<protein>
    <submittedName>
        <fullName evidence="2">Glycosylphosphatidylinositol:protein transamidase, GAA1 component</fullName>
    </submittedName>
</protein>
<name>A0A3N4LLA2_9PEZI</name>
<evidence type="ECO:0000313" key="2">
    <source>
        <dbReference type="EMBL" id="RPB21441.1"/>
    </source>
</evidence>
<dbReference type="GO" id="GO:0016255">
    <property type="term" value="P:attachment of GPI anchor to protein"/>
    <property type="evidence" value="ECO:0007669"/>
    <property type="project" value="TreeGrafter"/>
</dbReference>
<feature type="transmembrane region" description="Helical" evidence="1">
    <location>
        <begin position="447"/>
        <end position="469"/>
    </location>
</feature>
<reference evidence="2 3" key="1">
    <citation type="journal article" date="2018" name="Nat. Ecol. Evol.">
        <title>Pezizomycetes genomes reveal the molecular basis of ectomycorrhizal truffle lifestyle.</title>
        <authorList>
            <person name="Murat C."/>
            <person name="Payen T."/>
            <person name="Noel B."/>
            <person name="Kuo A."/>
            <person name="Morin E."/>
            <person name="Chen J."/>
            <person name="Kohler A."/>
            <person name="Krizsan K."/>
            <person name="Balestrini R."/>
            <person name="Da Silva C."/>
            <person name="Montanini B."/>
            <person name="Hainaut M."/>
            <person name="Levati E."/>
            <person name="Barry K.W."/>
            <person name="Belfiori B."/>
            <person name="Cichocki N."/>
            <person name="Clum A."/>
            <person name="Dockter R.B."/>
            <person name="Fauchery L."/>
            <person name="Guy J."/>
            <person name="Iotti M."/>
            <person name="Le Tacon F."/>
            <person name="Lindquist E.A."/>
            <person name="Lipzen A."/>
            <person name="Malagnac F."/>
            <person name="Mello A."/>
            <person name="Molinier V."/>
            <person name="Miyauchi S."/>
            <person name="Poulain J."/>
            <person name="Riccioni C."/>
            <person name="Rubini A."/>
            <person name="Sitrit Y."/>
            <person name="Splivallo R."/>
            <person name="Traeger S."/>
            <person name="Wang M."/>
            <person name="Zifcakova L."/>
            <person name="Wipf D."/>
            <person name="Zambonelli A."/>
            <person name="Paolocci F."/>
            <person name="Nowrousian M."/>
            <person name="Ottonello S."/>
            <person name="Baldrian P."/>
            <person name="Spatafora J.W."/>
            <person name="Henrissat B."/>
            <person name="Nagy L.G."/>
            <person name="Aury J.M."/>
            <person name="Wincker P."/>
            <person name="Grigoriev I.V."/>
            <person name="Bonfante P."/>
            <person name="Martin F.M."/>
        </authorList>
    </citation>
    <scope>NUCLEOTIDE SEQUENCE [LARGE SCALE GENOMIC DNA]</scope>
    <source>
        <strain evidence="2 3">ATCC MYA-4762</strain>
    </source>
</reference>
<keyword evidence="1" id="KW-0472">Membrane</keyword>
<dbReference type="Pfam" id="PF04114">
    <property type="entry name" value="Gaa1"/>
    <property type="match status" value="1"/>
</dbReference>
<feature type="transmembrane region" description="Helical" evidence="1">
    <location>
        <begin position="489"/>
        <end position="517"/>
    </location>
</feature>
<dbReference type="InParanoid" id="A0A3N4LLA2"/>
<feature type="transmembrane region" description="Helical" evidence="1">
    <location>
        <begin position="529"/>
        <end position="552"/>
    </location>
</feature>
<evidence type="ECO:0000256" key="1">
    <source>
        <dbReference type="SAM" id="Phobius"/>
    </source>
</evidence>
<keyword evidence="3" id="KW-1185">Reference proteome</keyword>
<dbReference type="SUPFAM" id="SSF53187">
    <property type="entry name" value="Zn-dependent exopeptidases"/>
    <property type="match status" value="1"/>
</dbReference>
<dbReference type="AlphaFoldDB" id="A0A3N4LLA2"/>
<evidence type="ECO:0000313" key="3">
    <source>
        <dbReference type="Proteomes" id="UP000267821"/>
    </source>
</evidence>
<feature type="transmembrane region" description="Helical" evidence="1">
    <location>
        <begin position="359"/>
        <end position="382"/>
    </location>
</feature>
<feature type="transmembrane region" description="Helical" evidence="1">
    <location>
        <begin position="414"/>
        <end position="435"/>
    </location>
</feature>
<dbReference type="PIRSF" id="PIRSF036762">
    <property type="entry name" value="GAA1"/>
    <property type="match status" value="1"/>
</dbReference>
<dbReference type="Proteomes" id="UP000267821">
    <property type="component" value="Unassembled WGS sequence"/>
</dbReference>
<dbReference type="PANTHER" id="PTHR13304">
    <property type="entry name" value="GLYCOSYLPHOSPHATIDYLINOSITOL ANCHOR ATTACHMENT 1 PROTEIN"/>
    <property type="match status" value="1"/>
</dbReference>
<dbReference type="OrthoDB" id="445301at2759"/>
<dbReference type="InterPro" id="IPR007246">
    <property type="entry name" value="Gaa1"/>
</dbReference>
<dbReference type="EMBL" id="ML121559">
    <property type="protein sequence ID" value="RPB21441.1"/>
    <property type="molecule type" value="Genomic_DNA"/>
</dbReference>
<sequence>MGLLLSKRLATIRPLAVLPFLSALCVVVGITWLLLLPLDSYSRRTYISENALLPGQASAYFGGSEQNIFSAYRHEAAELANATDAKRVQVLGNIFAAAGLKVGRQKYSYTASGQTYSGENVYAILQAPRGDATEATVLSAPWKNLDDIQNIGGVALVTTLARYLKRWSVWSKDIIFLITSDSLAGPQAWVDAYHDQHTSNPGVESLPLKSGAIQGAIVLDYPSGGNFESIHIAYDGVNGQLPNLDLVNTAGNVALHHFGIRPTLQEMWDHNDSYKDRLRTMLRGMVNQGLGHARGGHSVFVPYHVDAVTVQVHGDGWHNEVSLGRFLESMFRSLNNLLEHFHQSFFFYLLMAQKRFVSIGTYLPSAMLIAVNFTLGAIGLWVDSLGSSPPLPLTTTSTEKSTSHTTAAPIERDLFLPLTTVLVFHFLGILPLTLFNHLPTHLFTRTFSAFLFINLVLPFLLSSTLTSLIPASTRERQLKLIKCFSLLFLGMALSALATLNFSLALGVGVASAVLTFIPVEGNGKVVRGVMYVLLQCLSPGMALVGIACYWGVGMEEVLREASFGWWVSGMWTQIVVWCVWWPAWLCGGVLLAEGLVGWRGVEDVPVEEKKKQ</sequence>
<gene>
    <name evidence="2" type="ORF">L211DRAFT_828078</name>
</gene>
<dbReference type="GO" id="GO:0042765">
    <property type="term" value="C:GPI-anchor transamidase complex"/>
    <property type="evidence" value="ECO:0007669"/>
    <property type="project" value="InterPro"/>
</dbReference>
<dbReference type="STRING" id="1051890.A0A3N4LLA2"/>
<keyword evidence="1" id="KW-1133">Transmembrane helix</keyword>
<organism evidence="2 3">
    <name type="scientific">Terfezia boudieri ATCC MYA-4762</name>
    <dbReference type="NCBI Taxonomy" id="1051890"/>
    <lineage>
        <taxon>Eukaryota</taxon>
        <taxon>Fungi</taxon>
        <taxon>Dikarya</taxon>
        <taxon>Ascomycota</taxon>
        <taxon>Pezizomycotina</taxon>
        <taxon>Pezizomycetes</taxon>
        <taxon>Pezizales</taxon>
        <taxon>Pezizaceae</taxon>
        <taxon>Terfezia</taxon>
    </lineage>
</organism>
<dbReference type="PANTHER" id="PTHR13304:SF0">
    <property type="entry name" value="GLYCOSYLPHOSPHATIDYLINOSITOL ANCHOR ATTACHMENT 1 PROTEIN"/>
    <property type="match status" value="1"/>
</dbReference>
<accession>A0A3N4LLA2</accession>
<feature type="transmembrane region" description="Helical" evidence="1">
    <location>
        <begin position="572"/>
        <end position="592"/>
    </location>
</feature>
<keyword evidence="1" id="KW-0812">Transmembrane</keyword>
<proteinExistence type="predicted"/>
<feature type="transmembrane region" description="Helical" evidence="1">
    <location>
        <begin position="12"/>
        <end position="36"/>
    </location>
</feature>
<dbReference type="FunCoup" id="A0A3N4LLA2">
    <property type="interactions" value="591"/>
</dbReference>